<keyword evidence="3" id="KW-1185">Reference proteome</keyword>
<evidence type="ECO:0000259" key="1">
    <source>
        <dbReference type="Pfam" id="PF00190"/>
    </source>
</evidence>
<dbReference type="SUPFAM" id="SSF51182">
    <property type="entry name" value="RmlC-like cupins"/>
    <property type="match status" value="1"/>
</dbReference>
<dbReference type="PANTHER" id="PTHR31238">
    <property type="entry name" value="GERMIN-LIKE PROTEIN SUBFAMILY 3 MEMBER 3"/>
    <property type="match status" value="1"/>
</dbReference>
<dbReference type="OMA" id="ATELLMM"/>
<protein>
    <recommendedName>
        <fullName evidence="1">Cupin type-1 domain-containing protein</fullName>
    </recommendedName>
</protein>
<dbReference type="Proteomes" id="UP000596660">
    <property type="component" value="Unplaced"/>
</dbReference>
<reference evidence="2" key="1">
    <citation type="journal article" date="2017" name="Nature">
        <title>The genome of Chenopodium quinoa.</title>
        <authorList>
            <person name="Jarvis D.E."/>
            <person name="Ho Y.S."/>
            <person name="Lightfoot D.J."/>
            <person name="Schmoeckel S.M."/>
            <person name="Li B."/>
            <person name="Borm T.J.A."/>
            <person name="Ohyanagi H."/>
            <person name="Mineta K."/>
            <person name="Michell C.T."/>
            <person name="Saber N."/>
            <person name="Kharbatia N.M."/>
            <person name="Rupper R.R."/>
            <person name="Sharp A.R."/>
            <person name="Dally N."/>
            <person name="Boughton B.A."/>
            <person name="Woo Y.H."/>
            <person name="Gao G."/>
            <person name="Schijlen E.G.W.M."/>
            <person name="Guo X."/>
            <person name="Momin A.A."/>
            <person name="Negrao S."/>
            <person name="Al-Babili S."/>
            <person name="Gehring C."/>
            <person name="Roessner U."/>
            <person name="Jung C."/>
            <person name="Murphy K."/>
            <person name="Arold S.T."/>
            <person name="Gojobori T."/>
            <person name="van der Linden C.G."/>
            <person name="van Loo E.N."/>
            <person name="Jellen E.N."/>
            <person name="Maughan P.J."/>
            <person name="Tester M."/>
        </authorList>
    </citation>
    <scope>NUCLEOTIDE SEQUENCE [LARGE SCALE GENOMIC DNA]</scope>
    <source>
        <strain evidence="2">cv. PI 614886</strain>
    </source>
</reference>
<reference evidence="2" key="2">
    <citation type="submission" date="2021-03" db="UniProtKB">
        <authorList>
            <consortium name="EnsemblPlants"/>
        </authorList>
    </citation>
    <scope>IDENTIFICATION</scope>
</reference>
<name>A0A803M8I7_CHEQI</name>
<dbReference type="EnsemblPlants" id="AUR62025213-RA">
    <property type="protein sequence ID" value="AUR62025213-RA:cds"/>
    <property type="gene ID" value="AUR62025213"/>
</dbReference>
<dbReference type="InterPro" id="IPR006045">
    <property type="entry name" value="Cupin_1"/>
</dbReference>
<organism evidence="2 3">
    <name type="scientific">Chenopodium quinoa</name>
    <name type="common">Quinoa</name>
    <dbReference type="NCBI Taxonomy" id="63459"/>
    <lineage>
        <taxon>Eukaryota</taxon>
        <taxon>Viridiplantae</taxon>
        <taxon>Streptophyta</taxon>
        <taxon>Embryophyta</taxon>
        <taxon>Tracheophyta</taxon>
        <taxon>Spermatophyta</taxon>
        <taxon>Magnoliopsida</taxon>
        <taxon>eudicotyledons</taxon>
        <taxon>Gunneridae</taxon>
        <taxon>Pentapetalae</taxon>
        <taxon>Caryophyllales</taxon>
        <taxon>Chenopodiaceae</taxon>
        <taxon>Chenopodioideae</taxon>
        <taxon>Atripliceae</taxon>
        <taxon>Chenopodium</taxon>
    </lineage>
</organism>
<dbReference type="Gramene" id="AUR62025213-RA">
    <property type="protein sequence ID" value="AUR62025213-RA:cds"/>
    <property type="gene ID" value="AUR62025213"/>
</dbReference>
<evidence type="ECO:0000313" key="3">
    <source>
        <dbReference type="Proteomes" id="UP000596660"/>
    </source>
</evidence>
<dbReference type="AlphaFoldDB" id="A0A803M8I7"/>
<feature type="domain" description="Cupin type-1" evidence="1">
    <location>
        <begin position="1"/>
        <end position="60"/>
    </location>
</feature>
<accession>A0A803M8I7</accession>
<sequence length="71" mass="7567">MIFPHSLLHFQVNVGDSPTLAFVSLNSANPGFQTTTVALAANDIPTDIIQKITLLDAGQVRKLKSIFGGTN</sequence>
<evidence type="ECO:0000313" key="2">
    <source>
        <dbReference type="EnsemblPlants" id="AUR62025213-RA:cds"/>
    </source>
</evidence>
<dbReference type="InterPro" id="IPR014710">
    <property type="entry name" value="RmlC-like_jellyroll"/>
</dbReference>
<proteinExistence type="predicted"/>
<dbReference type="InterPro" id="IPR011051">
    <property type="entry name" value="RmlC_Cupin_sf"/>
</dbReference>
<dbReference type="Gene3D" id="2.60.120.10">
    <property type="entry name" value="Jelly Rolls"/>
    <property type="match status" value="1"/>
</dbReference>
<dbReference type="Pfam" id="PF00190">
    <property type="entry name" value="Cupin_1"/>
    <property type="match status" value="1"/>
</dbReference>